<dbReference type="InterPro" id="IPR004358">
    <property type="entry name" value="Sig_transdc_His_kin-like_C"/>
</dbReference>
<evidence type="ECO:0000256" key="1">
    <source>
        <dbReference type="ARBA" id="ARBA00000085"/>
    </source>
</evidence>
<dbReference type="EC" id="2.7.13.3" evidence="2"/>
<dbReference type="PROSITE" id="PS50110">
    <property type="entry name" value="RESPONSE_REGULATORY"/>
    <property type="match status" value="1"/>
</dbReference>
<feature type="domain" description="Histidine kinase" evidence="5">
    <location>
        <begin position="147"/>
        <end position="364"/>
    </location>
</feature>
<dbReference type="AlphaFoldDB" id="A0A975GHW2"/>
<dbReference type="SMART" id="SM00448">
    <property type="entry name" value="REC"/>
    <property type="match status" value="1"/>
</dbReference>
<evidence type="ECO:0000256" key="3">
    <source>
        <dbReference type="ARBA" id="ARBA00022553"/>
    </source>
</evidence>
<dbReference type="Proteomes" id="UP000663720">
    <property type="component" value="Chromosome"/>
</dbReference>
<organism evidence="7 8">
    <name type="scientific">Desulfonema limicola</name>
    <dbReference type="NCBI Taxonomy" id="45656"/>
    <lineage>
        <taxon>Bacteria</taxon>
        <taxon>Pseudomonadati</taxon>
        <taxon>Thermodesulfobacteriota</taxon>
        <taxon>Desulfobacteria</taxon>
        <taxon>Desulfobacterales</taxon>
        <taxon>Desulfococcaceae</taxon>
        <taxon>Desulfonema</taxon>
    </lineage>
</organism>
<dbReference type="Pfam" id="PF02518">
    <property type="entry name" value="HATPase_c"/>
    <property type="match status" value="1"/>
</dbReference>
<dbReference type="EMBL" id="CP061799">
    <property type="protein sequence ID" value="QTA81779.1"/>
    <property type="molecule type" value="Genomic_DNA"/>
</dbReference>
<dbReference type="InterPro" id="IPR011006">
    <property type="entry name" value="CheY-like_superfamily"/>
</dbReference>
<dbReference type="InterPro" id="IPR001789">
    <property type="entry name" value="Sig_transdc_resp-reg_receiver"/>
</dbReference>
<name>A0A975GHW2_9BACT</name>
<dbReference type="PANTHER" id="PTHR43547:SF2">
    <property type="entry name" value="HYBRID SIGNAL TRANSDUCTION HISTIDINE KINASE C"/>
    <property type="match status" value="1"/>
</dbReference>
<proteinExistence type="predicted"/>
<dbReference type="PRINTS" id="PR00344">
    <property type="entry name" value="BCTRLSENSOR"/>
</dbReference>
<keyword evidence="7" id="KW-0418">Kinase</keyword>
<keyword evidence="3 4" id="KW-0597">Phosphoprotein</keyword>
<accession>A0A975GHW2</accession>
<dbReference type="KEGG" id="dli:dnl_41280"/>
<dbReference type="InterPro" id="IPR003594">
    <property type="entry name" value="HATPase_dom"/>
</dbReference>
<dbReference type="RefSeq" id="WP_207687774.1">
    <property type="nucleotide sequence ID" value="NZ_CP061799.1"/>
</dbReference>
<dbReference type="SMART" id="SM00387">
    <property type="entry name" value="HATPase_c"/>
    <property type="match status" value="1"/>
</dbReference>
<gene>
    <name evidence="7" type="ORF">dnl_41280</name>
</gene>
<dbReference type="SUPFAM" id="SSF52172">
    <property type="entry name" value="CheY-like"/>
    <property type="match status" value="1"/>
</dbReference>
<evidence type="ECO:0000256" key="4">
    <source>
        <dbReference type="PROSITE-ProRule" id="PRU00169"/>
    </source>
</evidence>
<dbReference type="InterPro" id="IPR036890">
    <property type="entry name" value="HATPase_C_sf"/>
</dbReference>
<dbReference type="PROSITE" id="PS50109">
    <property type="entry name" value="HIS_KIN"/>
    <property type="match status" value="1"/>
</dbReference>
<dbReference type="CDD" id="cd19920">
    <property type="entry name" value="REC_PA4781-like"/>
    <property type="match status" value="1"/>
</dbReference>
<evidence type="ECO:0000259" key="5">
    <source>
        <dbReference type="PROSITE" id="PS50109"/>
    </source>
</evidence>
<evidence type="ECO:0000259" key="6">
    <source>
        <dbReference type="PROSITE" id="PS50110"/>
    </source>
</evidence>
<evidence type="ECO:0000256" key="2">
    <source>
        <dbReference type="ARBA" id="ARBA00012438"/>
    </source>
</evidence>
<dbReference type="PANTHER" id="PTHR43547">
    <property type="entry name" value="TWO-COMPONENT HISTIDINE KINASE"/>
    <property type="match status" value="1"/>
</dbReference>
<dbReference type="SUPFAM" id="SSF55874">
    <property type="entry name" value="ATPase domain of HSP90 chaperone/DNA topoisomerase II/histidine kinase"/>
    <property type="match status" value="1"/>
</dbReference>
<feature type="domain" description="Response regulatory" evidence="6">
    <location>
        <begin position="9"/>
        <end position="125"/>
    </location>
</feature>
<dbReference type="GO" id="GO:0000155">
    <property type="term" value="F:phosphorelay sensor kinase activity"/>
    <property type="evidence" value="ECO:0007669"/>
    <property type="project" value="TreeGrafter"/>
</dbReference>
<evidence type="ECO:0000313" key="8">
    <source>
        <dbReference type="Proteomes" id="UP000663720"/>
    </source>
</evidence>
<keyword evidence="7" id="KW-0808">Transferase</keyword>
<protein>
    <recommendedName>
        <fullName evidence="2">histidine kinase</fullName>
        <ecNumber evidence="2">2.7.13.3</ecNumber>
    </recommendedName>
</protein>
<dbReference type="Pfam" id="PF00072">
    <property type="entry name" value="Response_reg"/>
    <property type="match status" value="1"/>
</dbReference>
<evidence type="ECO:0000313" key="7">
    <source>
        <dbReference type="EMBL" id="QTA81779.1"/>
    </source>
</evidence>
<reference evidence="7" key="1">
    <citation type="journal article" date="2021" name="Microb. Physiol.">
        <title>Proteogenomic Insights into the Physiology of Marine, Sulfate-Reducing, Filamentous Desulfonema limicola and Desulfonema magnum.</title>
        <authorList>
            <person name="Schnaars V."/>
            <person name="Wohlbrand L."/>
            <person name="Scheve S."/>
            <person name="Hinrichs C."/>
            <person name="Reinhardt R."/>
            <person name="Rabus R."/>
        </authorList>
    </citation>
    <scope>NUCLEOTIDE SEQUENCE</scope>
    <source>
        <strain evidence="7">5ac10</strain>
    </source>
</reference>
<dbReference type="Gene3D" id="3.40.50.2300">
    <property type="match status" value="1"/>
</dbReference>
<keyword evidence="8" id="KW-1185">Reference proteome</keyword>
<comment type="catalytic activity">
    <reaction evidence="1">
        <text>ATP + protein L-histidine = ADP + protein N-phospho-L-histidine.</text>
        <dbReference type="EC" id="2.7.13.3"/>
    </reaction>
</comment>
<dbReference type="Gene3D" id="3.30.565.10">
    <property type="entry name" value="Histidine kinase-like ATPase, C-terminal domain"/>
    <property type="match status" value="1"/>
</dbReference>
<dbReference type="InterPro" id="IPR005467">
    <property type="entry name" value="His_kinase_dom"/>
</dbReference>
<feature type="modified residue" description="4-aspartylphosphate" evidence="4">
    <location>
        <position position="58"/>
    </location>
</feature>
<sequence>MNNIEKDARILIVDDTPQNTQILGTILLKEGYKINVARNGRHALDVIEKILPDIILLDVMMPELDGFETCKILKASQKTKEIPVIFLTARTDTEDLVQGFDLGAVDYVTKPFNSTELLMRVRTHLELKLSREMIETVSNERKELLHVLCHDLANPFNAMISVLNIAEDYSKFDSYKKDLLSAAKSGTEIIKLVRDMRSLEEKKLNLINTSLLYSIAQSYFLLGSLFSKKNIELEVNIDEDIEIIAEHSSFINSVLNNIFTNAIKFSYPDSKIVVNAEKKGRYAYISIRDFGIGISENMLANLFNISKNNSRTGTSGEIGTGFGMPIIKKFINAYGGEIEVFSQDEALNTGSHGTEVKLKLQLGENI</sequence>